<dbReference type="GO" id="GO:0016829">
    <property type="term" value="F:lyase activity"/>
    <property type="evidence" value="ECO:0007669"/>
    <property type="project" value="InterPro"/>
</dbReference>
<dbReference type="EMBL" id="BOMH01000013">
    <property type="protein sequence ID" value="GID63719.1"/>
    <property type="molecule type" value="Genomic_DNA"/>
</dbReference>
<dbReference type="InterPro" id="IPR008929">
    <property type="entry name" value="Chondroitin_lyas"/>
</dbReference>
<dbReference type="SUPFAM" id="SSF48230">
    <property type="entry name" value="Chondroitin AC/alginate lyase"/>
    <property type="match status" value="1"/>
</dbReference>
<dbReference type="InterPro" id="IPR012480">
    <property type="entry name" value="Hepar_II_III_C"/>
</dbReference>
<evidence type="ECO:0000256" key="1">
    <source>
        <dbReference type="ARBA" id="ARBA00004196"/>
    </source>
</evidence>
<evidence type="ECO:0000313" key="4">
    <source>
        <dbReference type="Proteomes" id="UP000619479"/>
    </source>
</evidence>
<name>A0A919IDS3_9ACTN</name>
<dbReference type="AlphaFoldDB" id="A0A919IDS3"/>
<dbReference type="GO" id="GO:0030313">
    <property type="term" value="C:cell envelope"/>
    <property type="evidence" value="ECO:0007669"/>
    <property type="project" value="UniProtKB-SubCell"/>
</dbReference>
<evidence type="ECO:0000313" key="3">
    <source>
        <dbReference type="EMBL" id="GID63719.1"/>
    </source>
</evidence>
<protein>
    <submittedName>
        <fullName evidence="3">Heparinase</fullName>
    </submittedName>
</protein>
<reference evidence="3" key="1">
    <citation type="submission" date="2021-01" db="EMBL/GenBank/DDBJ databases">
        <title>Whole genome shotgun sequence of Actinoplanes cyaneus NBRC 14990.</title>
        <authorList>
            <person name="Komaki H."/>
            <person name="Tamura T."/>
        </authorList>
    </citation>
    <scope>NUCLEOTIDE SEQUENCE</scope>
    <source>
        <strain evidence="3">NBRC 14990</strain>
    </source>
</reference>
<comment type="caution">
    <text evidence="3">The sequence shown here is derived from an EMBL/GenBank/DDBJ whole genome shotgun (WGS) entry which is preliminary data.</text>
</comment>
<dbReference type="Proteomes" id="UP000619479">
    <property type="component" value="Unassembled WGS sequence"/>
</dbReference>
<dbReference type="Gene3D" id="2.70.98.70">
    <property type="match status" value="1"/>
</dbReference>
<feature type="domain" description="Heparinase II/III-like C-terminal" evidence="2">
    <location>
        <begin position="390"/>
        <end position="559"/>
    </location>
</feature>
<proteinExistence type="predicted"/>
<sequence length="615" mass="67458">MLLPPGRCLPVPPATDRAAWAVPPVDELRSRAAADLGTPWPVPLASGYARYFRDGDRDAYEQVVRARHERVTRAAVLAAVTLGERWLDEVADGVTLWCEQSSWCWPAHDDTYERHGSVVPTVTDPYLDLGAGEVAAELAWIDHLLGAQLDERTPGLRQRIRHEVERRVLGPFERRRDWHWLGLDGRVHNWNPWIHGNVLVAALQLVDEGERRESLIRLVIDGLDRYVAALPADGAIDEGYAYWWNGAGRLLEALDVLAYASGGVLNAEPIRVLRETVAFPHRMHLGGPWYVNFADCPARPRGEQPWHALHREARRAGDEATMAYAAAHRTPGTPVARESDGLGRLLRALTDPGWITATGAGSESWLPLDVWLPSTQVLVARMAAGSPAGLTLAVKGGHNGENHNHNDVGGFVVALGGVPVLVDPGRPTYTAQTFGPRRYELWPMRSTWHNVPWIRGREQAPGPEHGAAGVVTSSGRTYAQMSLDLANAYPAAGSRASVEIRRWRRTARLDRARAEVTVRDQWELAPAGHSPTRLHLIVAGAVRLAAGHAVITALDGAGVLRLSWSPPMPCTTTIQELDDPLLSDVWGDQLTRLEIDVSGLGSIGTLDLTVKEQQP</sequence>
<keyword evidence="4" id="KW-1185">Reference proteome</keyword>
<evidence type="ECO:0000259" key="2">
    <source>
        <dbReference type="Pfam" id="PF07940"/>
    </source>
</evidence>
<dbReference type="Pfam" id="PF07940">
    <property type="entry name" value="Hepar_II_III_C"/>
    <property type="match status" value="1"/>
</dbReference>
<comment type="subcellular location">
    <subcellularLocation>
        <location evidence="1">Cell envelope</location>
    </subcellularLocation>
</comment>
<dbReference type="Gene3D" id="1.50.10.100">
    <property type="entry name" value="Chondroitin AC/alginate lyase"/>
    <property type="match status" value="1"/>
</dbReference>
<organism evidence="3 4">
    <name type="scientific">Actinoplanes cyaneus</name>
    <dbReference type="NCBI Taxonomy" id="52696"/>
    <lineage>
        <taxon>Bacteria</taxon>
        <taxon>Bacillati</taxon>
        <taxon>Actinomycetota</taxon>
        <taxon>Actinomycetes</taxon>
        <taxon>Micromonosporales</taxon>
        <taxon>Micromonosporaceae</taxon>
        <taxon>Actinoplanes</taxon>
    </lineage>
</organism>
<gene>
    <name evidence="3" type="ORF">Acy02nite_16000</name>
</gene>
<accession>A0A919IDS3</accession>